<name>F3GKW0_PSESJ</name>
<proteinExistence type="predicted"/>
<keyword evidence="2" id="KW-1185">Reference proteome</keyword>
<dbReference type="EMBL" id="AEAI01002454">
    <property type="protein sequence ID" value="EGH47713.1"/>
    <property type="molecule type" value="Genomic_DNA"/>
</dbReference>
<protein>
    <submittedName>
        <fullName evidence="1">Uncharacterized protein</fullName>
    </submittedName>
</protein>
<reference evidence="1 2" key="1">
    <citation type="journal article" date="2011" name="PLoS Pathog.">
        <title>Dynamic evolution of pathogenicity revealed by sequencing and comparative genomics of 19 Pseudomonas syringae isolates.</title>
        <authorList>
            <person name="Baltrus D.A."/>
            <person name="Nishimura M.T."/>
            <person name="Romanchuk A."/>
            <person name="Chang J.H."/>
            <person name="Mukhtar M.S."/>
            <person name="Cherkis K."/>
            <person name="Roach J."/>
            <person name="Grant S.R."/>
            <person name="Jones C.D."/>
            <person name="Dangl J.L."/>
        </authorList>
    </citation>
    <scope>NUCLEOTIDE SEQUENCE [LARGE SCALE GENOMIC DNA]</scope>
    <source>
        <strain evidence="1 2">1704B</strain>
    </source>
</reference>
<feature type="non-terminal residue" evidence="1">
    <location>
        <position position="64"/>
    </location>
</feature>
<dbReference type="Proteomes" id="UP000004986">
    <property type="component" value="Unassembled WGS sequence"/>
</dbReference>
<accession>F3GKW0</accession>
<organism evidence="1 2">
    <name type="scientific">Pseudomonas syringae pv. pisi str. 1704B</name>
    <dbReference type="NCBI Taxonomy" id="629263"/>
    <lineage>
        <taxon>Bacteria</taxon>
        <taxon>Pseudomonadati</taxon>
        <taxon>Pseudomonadota</taxon>
        <taxon>Gammaproteobacteria</taxon>
        <taxon>Pseudomonadales</taxon>
        <taxon>Pseudomonadaceae</taxon>
        <taxon>Pseudomonas</taxon>
        <taxon>Pseudomonas syringae</taxon>
    </lineage>
</organism>
<dbReference type="AlphaFoldDB" id="F3GKW0"/>
<evidence type="ECO:0000313" key="2">
    <source>
        <dbReference type="Proteomes" id="UP000004986"/>
    </source>
</evidence>
<gene>
    <name evidence="1" type="ORF">PSYPI_37758</name>
</gene>
<sequence length="64" mass="6872">MLIPPAFYDEGNMAAVKLTFELPLAGDDVLNPATQALDSITSWLQAQNVQPKITEVPVTVGHPP</sequence>
<comment type="caution">
    <text evidence="1">The sequence shown here is derived from an EMBL/GenBank/DDBJ whole genome shotgun (WGS) entry which is preliminary data.</text>
</comment>
<evidence type="ECO:0000313" key="1">
    <source>
        <dbReference type="EMBL" id="EGH47713.1"/>
    </source>
</evidence>
<dbReference type="HOGENOM" id="CLU_2891329_0_0_6"/>